<dbReference type="GeneID" id="72000287"/>
<protein>
    <submittedName>
        <fullName evidence="4">Uncharacterized protein</fullName>
    </submittedName>
</protein>
<organism evidence="4 5">
    <name type="scientific">Rhodofomes roseus</name>
    <dbReference type="NCBI Taxonomy" id="34475"/>
    <lineage>
        <taxon>Eukaryota</taxon>
        <taxon>Fungi</taxon>
        <taxon>Dikarya</taxon>
        <taxon>Basidiomycota</taxon>
        <taxon>Agaricomycotina</taxon>
        <taxon>Agaricomycetes</taxon>
        <taxon>Polyporales</taxon>
        <taxon>Rhodofomes</taxon>
    </lineage>
</organism>
<keyword evidence="3" id="KW-0732">Signal</keyword>
<feature type="compositionally biased region" description="Low complexity" evidence="1">
    <location>
        <begin position="429"/>
        <end position="447"/>
    </location>
</feature>
<accession>A0ABQ8KHR5</accession>
<comment type="caution">
    <text evidence="4">The sequence shown here is derived from an EMBL/GenBank/DDBJ whole genome shotgun (WGS) entry which is preliminary data.</text>
</comment>
<feature type="transmembrane region" description="Helical" evidence="2">
    <location>
        <begin position="256"/>
        <end position="279"/>
    </location>
</feature>
<keyword evidence="5" id="KW-1185">Reference proteome</keyword>
<feature type="region of interest" description="Disordered" evidence="1">
    <location>
        <begin position="486"/>
        <end position="576"/>
    </location>
</feature>
<dbReference type="PANTHER" id="PTHR37487">
    <property type="entry name" value="CHROMOSOME 1, WHOLE GENOME SHOTGUN SEQUENCE"/>
    <property type="match status" value="1"/>
</dbReference>
<gene>
    <name evidence="4" type="ORF">C8Q71DRAFT_589244</name>
</gene>
<feature type="signal peptide" evidence="3">
    <location>
        <begin position="1"/>
        <end position="25"/>
    </location>
</feature>
<evidence type="ECO:0000313" key="5">
    <source>
        <dbReference type="Proteomes" id="UP000814176"/>
    </source>
</evidence>
<feature type="compositionally biased region" description="Low complexity" evidence="1">
    <location>
        <begin position="528"/>
        <end position="541"/>
    </location>
</feature>
<keyword evidence="2" id="KW-0472">Membrane</keyword>
<dbReference type="RefSeq" id="XP_047779353.1">
    <property type="nucleotide sequence ID" value="XM_047919555.1"/>
</dbReference>
<reference evidence="4 5" key="1">
    <citation type="journal article" date="2021" name="Environ. Microbiol.">
        <title>Gene family expansions and transcriptome signatures uncover fungal adaptations to wood decay.</title>
        <authorList>
            <person name="Hage H."/>
            <person name="Miyauchi S."/>
            <person name="Viragh M."/>
            <person name="Drula E."/>
            <person name="Min B."/>
            <person name="Chaduli D."/>
            <person name="Navarro D."/>
            <person name="Favel A."/>
            <person name="Norest M."/>
            <person name="Lesage-Meessen L."/>
            <person name="Balint B."/>
            <person name="Merenyi Z."/>
            <person name="de Eugenio L."/>
            <person name="Morin E."/>
            <person name="Martinez A.T."/>
            <person name="Baldrian P."/>
            <person name="Stursova M."/>
            <person name="Martinez M.J."/>
            <person name="Novotny C."/>
            <person name="Magnuson J.K."/>
            <person name="Spatafora J.W."/>
            <person name="Maurice S."/>
            <person name="Pangilinan J."/>
            <person name="Andreopoulos W."/>
            <person name="LaButti K."/>
            <person name="Hundley H."/>
            <person name="Na H."/>
            <person name="Kuo A."/>
            <person name="Barry K."/>
            <person name="Lipzen A."/>
            <person name="Henrissat B."/>
            <person name="Riley R."/>
            <person name="Ahrendt S."/>
            <person name="Nagy L.G."/>
            <person name="Grigoriev I.V."/>
            <person name="Martin F."/>
            <person name="Rosso M.N."/>
        </authorList>
    </citation>
    <scope>NUCLEOTIDE SEQUENCE [LARGE SCALE GENOMIC DNA]</scope>
    <source>
        <strain evidence="4 5">CIRM-BRFM 1785</strain>
    </source>
</reference>
<dbReference type="EMBL" id="JADCUA010000009">
    <property type="protein sequence ID" value="KAH9837184.1"/>
    <property type="molecule type" value="Genomic_DNA"/>
</dbReference>
<feature type="chain" id="PRO_5047166530" evidence="3">
    <location>
        <begin position="26"/>
        <end position="576"/>
    </location>
</feature>
<evidence type="ECO:0000256" key="2">
    <source>
        <dbReference type="SAM" id="Phobius"/>
    </source>
</evidence>
<sequence length="576" mass="59960">MLPAMQTRLSFLLAIISLAVPQVCASNFTFFYGNASQCGDFAITWSGGTAPYQLTLIPSFNRPITHSIPTSSYSNGQGSYSLQLPVNSSQQLVAVMSDASGFGTGGVSEVMTVGAGSSDCNRSWQAVDFYYDTDMALDQCRTYSFANYTGAVQPVTITGIIPGGTTFVLNPPTGPTDFEWIVDVASGTELMFFMTDSKGRSGGASQLDEVGLSGDPSCLTGAYPSSLSVHPSGTATAAASASAAGNTGTSSSPTGAIVGAVVGGVVGLGLVAAAVFLYLRKERRKGRYGQNGALPYRGTRPRSDEVDLAADGGDDVPPPHVVQPYPFFNPTGSIHSQGQQSIQPYPYFNPTGSVNSQGQQSIGGAQSTVSLIRPMSYAESQGYAHPDQYTHGVAVHSRNNSLVDGRSTFAGTQAGTRLSGISNPRTLASQTQTSQTPTTPTSQTPSQGLSSASRRKAAMAGVTPYQPAPPRFILHTDAEDVIELPPQYTSLRMPSALTQATDSDDRRASGSGNKLPPTYPPPPLSVNPEAAPPDSAGPPSSIIEEDHPHAGLPEPMAPSSARSPASAPPSYDSRPT</sequence>
<keyword evidence="2" id="KW-1133">Transmembrane helix</keyword>
<dbReference type="PANTHER" id="PTHR37487:SF3">
    <property type="entry name" value="CLEAVAGE_POLYADENYLATION SPECIFICITY FACTOR A SUBUNIT N-TERMINAL DOMAIN-CONTAINING PROTEIN"/>
    <property type="match status" value="1"/>
</dbReference>
<dbReference type="Proteomes" id="UP000814176">
    <property type="component" value="Unassembled WGS sequence"/>
</dbReference>
<proteinExistence type="predicted"/>
<evidence type="ECO:0000256" key="1">
    <source>
        <dbReference type="SAM" id="MobiDB-lite"/>
    </source>
</evidence>
<feature type="compositionally biased region" description="Polar residues" evidence="1">
    <location>
        <begin position="413"/>
        <end position="428"/>
    </location>
</feature>
<evidence type="ECO:0000256" key="3">
    <source>
        <dbReference type="SAM" id="SignalP"/>
    </source>
</evidence>
<keyword evidence="2" id="KW-0812">Transmembrane</keyword>
<feature type="compositionally biased region" description="Low complexity" evidence="1">
    <location>
        <begin position="557"/>
        <end position="576"/>
    </location>
</feature>
<feature type="compositionally biased region" description="Polar residues" evidence="1">
    <location>
        <begin position="487"/>
        <end position="501"/>
    </location>
</feature>
<evidence type="ECO:0000313" key="4">
    <source>
        <dbReference type="EMBL" id="KAH9837184.1"/>
    </source>
</evidence>
<name>A0ABQ8KHR5_9APHY</name>
<feature type="region of interest" description="Disordered" evidence="1">
    <location>
        <begin position="413"/>
        <end position="465"/>
    </location>
</feature>